<evidence type="ECO:0000313" key="8">
    <source>
        <dbReference type="EMBL" id="AFK57593.1"/>
    </source>
</evidence>
<reference evidence="8 9" key="1">
    <citation type="journal article" date="2012" name="J. Am. Chem. Soc.">
        <title>Bacterial biosynthesis and maturation of the didemnin anti-cancer agents.</title>
        <authorList>
            <person name="Xu Y."/>
            <person name="Kersten R.D."/>
            <person name="Nam S.J."/>
            <person name="Lu L."/>
            <person name="Al-Suwailem A.M."/>
            <person name="Zheng H."/>
            <person name="Fenical W."/>
            <person name="Dorrestein P.C."/>
            <person name="Moore B.S."/>
            <person name="Qian P.Y."/>
        </authorList>
    </citation>
    <scope>NUCLEOTIDE SEQUENCE [LARGE SCALE GENOMIC DNA]</scope>
    <source>
        <strain evidence="8 9">KA081020-065</strain>
    </source>
</reference>
<organism evidence="8 9">
    <name type="scientific">Tistrella mobilis (strain KA081020-065)</name>
    <dbReference type="NCBI Taxonomy" id="1110502"/>
    <lineage>
        <taxon>Bacteria</taxon>
        <taxon>Pseudomonadati</taxon>
        <taxon>Pseudomonadota</taxon>
        <taxon>Alphaproteobacteria</taxon>
        <taxon>Geminicoccales</taxon>
        <taxon>Geminicoccaceae</taxon>
        <taxon>Tistrella</taxon>
    </lineage>
</organism>
<name>I3TXV5_TISMK</name>
<dbReference type="InterPro" id="IPR040442">
    <property type="entry name" value="Pyrv_kinase-like_dom_sf"/>
</dbReference>
<gene>
    <name evidence="8" type="primary">citE</name>
    <name evidence="8" type="ordered locus">TMO_d0041</name>
</gene>
<dbReference type="PANTHER" id="PTHR32308:SF0">
    <property type="entry name" value="HPCH_HPAI ALDOLASE_CITRATE LYASE DOMAIN-CONTAINING PROTEIN"/>
    <property type="match status" value="1"/>
</dbReference>
<dbReference type="GO" id="GO:0000287">
    <property type="term" value="F:magnesium ion binding"/>
    <property type="evidence" value="ECO:0007669"/>
    <property type="project" value="TreeGrafter"/>
</dbReference>
<dbReference type="InterPro" id="IPR005000">
    <property type="entry name" value="Aldolase/citrate-lyase_domain"/>
</dbReference>
<feature type="binding site" evidence="6">
    <location>
        <position position="193"/>
    </location>
    <ligand>
        <name>Mg(2+)</name>
        <dbReference type="ChEBI" id="CHEBI:18420"/>
    </ligand>
</feature>
<dbReference type="HOGENOM" id="CLU_044864_2_1_5"/>
<keyword evidence="4 6" id="KW-0460">Magnesium</keyword>
<comment type="cofactor">
    <cofactor evidence="1">
        <name>Mg(2+)</name>
        <dbReference type="ChEBI" id="CHEBI:18420"/>
    </cofactor>
</comment>
<feature type="binding site" evidence="5">
    <location>
        <position position="166"/>
    </location>
    <ligand>
        <name>substrate</name>
    </ligand>
</feature>
<dbReference type="InterPro" id="IPR011206">
    <property type="entry name" value="Citrate_lyase_beta/mcl1/mcl2"/>
</dbReference>
<sequence length="322" mass="35064">MTGAQEGVQGVHVTDRRFAVVCARAYDRPTIPSGAAMSPARIQSRRSFIFTPGTRPDMFPKALASGTDIVCVDLEDAVAPKDKPEARDRAFAYVPVTEGDPRVERIIRINCLRTPEGMADVKALIEAERPAPAVMLPKVKGPEEVRNLADLLDEYQRPTRLHVIIETNEGLEAAVEIATSSERIEALFFGGVDMAADLRCRNVWNALLYARSRVVHAAATAGVDVIDVPWLDLEDEAGMIREAEAAADLGFSGKGTIHPKQIPHINRVFTPDDATVAHARKVLDAFAAADSGLLVVDGKLIEKPVLRSMTRIVNTWEAAQRG</sequence>
<protein>
    <submittedName>
        <fullName evidence="8">Citrate lyase</fullName>
    </submittedName>
</protein>
<dbReference type="EMBL" id="CP003240">
    <property type="protein sequence ID" value="AFK57593.1"/>
    <property type="molecule type" value="Genomic_DNA"/>
</dbReference>
<dbReference type="Pfam" id="PF03328">
    <property type="entry name" value="HpcH_HpaI"/>
    <property type="match status" value="1"/>
</dbReference>
<evidence type="ECO:0000256" key="6">
    <source>
        <dbReference type="PIRSR" id="PIRSR015582-2"/>
    </source>
</evidence>
<evidence type="ECO:0000259" key="7">
    <source>
        <dbReference type="Pfam" id="PF03328"/>
    </source>
</evidence>
<feature type="binding site" evidence="6">
    <location>
        <position position="166"/>
    </location>
    <ligand>
        <name>Mg(2+)</name>
        <dbReference type="ChEBI" id="CHEBI:18420"/>
    </ligand>
</feature>
<dbReference type="InterPro" id="IPR015813">
    <property type="entry name" value="Pyrv/PenolPyrv_kinase-like_dom"/>
</dbReference>
<evidence type="ECO:0000313" key="9">
    <source>
        <dbReference type="Proteomes" id="UP000005258"/>
    </source>
</evidence>
<evidence type="ECO:0000256" key="5">
    <source>
        <dbReference type="PIRSR" id="PIRSR015582-1"/>
    </source>
</evidence>
<dbReference type="SUPFAM" id="SSF51621">
    <property type="entry name" value="Phosphoenolpyruvate/pyruvate domain"/>
    <property type="match status" value="1"/>
</dbReference>
<dbReference type="Gene3D" id="3.20.20.60">
    <property type="entry name" value="Phosphoenolpyruvate-binding domains"/>
    <property type="match status" value="1"/>
</dbReference>
<dbReference type="GO" id="GO:0006107">
    <property type="term" value="P:oxaloacetate metabolic process"/>
    <property type="evidence" value="ECO:0007669"/>
    <property type="project" value="TreeGrafter"/>
</dbReference>
<geneLocation type="plasmid" evidence="8 9">
    <name>pTM4</name>
</geneLocation>
<keyword evidence="3 6" id="KW-0479">Metal-binding</keyword>
<dbReference type="PIRSF" id="PIRSF015582">
    <property type="entry name" value="Cit_lyase_B"/>
    <property type="match status" value="1"/>
</dbReference>
<evidence type="ECO:0000256" key="3">
    <source>
        <dbReference type="ARBA" id="ARBA00022723"/>
    </source>
</evidence>
<dbReference type="Proteomes" id="UP000005258">
    <property type="component" value="Plasmid pTM4"/>
</dbReference>
<accession>I3TXV5</accession>
<feature type="binding site" evidence="5">
    <location>
        <position position="108"/>
    </location>
    <ligand>
        <name>substrate</name>
    </ligand>
</feature>
<comment type="similarity">
    <text evidence="2">Belongs to the HpcH/HpaI aldolase family.</text>
</comment>
<proteinExistence type="inferred from homology"/>
<dbReference type="PANTHER" id="PTHR32308">
    <property type="entry name" value="LYASE BETA SUBUNIT, PUTATIVE (AFU_ORTHOLOGUE AFUA_4G13030)-RELATED"/>
    <property type="match status" value="1"/>
</dbReference>
<evidence type="ECO:0000256" key="1">
    <source>
        <dbReference type="ARBA" id="ARBA00001946"/>
    </source>
</evidence>
<keyword evidence="8" id="KW-0614">Plasmid</keyword>
<evidence type="ECO:0000256" key="2">
    <source>
        <dbReference type="ARBA" id="ARBA00005568"/>
    </source>
</evidence>
<dbReference type="GO" id="GO:0016829">
    <property type="term" value="F:lyase activity"/>
    <property type="evidence" value="ECO:0007669"/>
    <property type="project" value="UniProtKB-KW"/>
</dbReference>
<keyword evidence="9" id="KW-1185">Reference proteome</keyword>
<evidence type="ECO:0000256" key="4">
    <source>
        <dbReference type="ARBA" id="ARBA00022842"/>
    </source>
</evidence>
<dbReference type="AlphaFoldDB" id="I3TXV5"/>
<keyword evidence="8" id="KW-0456">Lyase</keyword>
<feature type="domain" description="HpcH/HpaI aldolase/citrate lyase" evidence="7">
    <location>
        <begin position="46"/>
        <end position="259"/>
    </location>
</feature>
<dbReference type="KEGG" id="tmo:TMO_d0041"/>